<dbReference type="PANTHER" id="PTHR47640:SF11">
    <property type="entry name" value="RNA-BINDING PROTEIN 42"/>
    <property type="match status" value="1"/>
</dbReference>
<dbReference type="Gene3D" id="3.30.70.330">
    <property type="match status" value="1"/>
</dbReference>
<evidence type="ECO:0000256" key="3">
    <source>
        <dbReference type="SAM" id="MobiDB-lite"/>
    </source>
</evidence>
<dbReference type="GO" id="GO:0003729">
    <property type="term" value="F:mRNA binding"/>
    <property type="evidence" value="ECO:0007669"/>
    <property type="project" value="InterPro"/>
</dbReference>
<dbReference type="Proteomes" id="UP000076632">
    <property type="component" value="Unassembled WGS sequence"/>
</dbReference>
<proteinExistence type="predicted"/>
<dbReference type="InterPro" id="IPR034215">
    <property type="entry name" value="RBM42_RRM"/>
</dbReference>
<organism evidence="5 6">
    <name type="scientific">Xylona heveae (strain CBS 132557 / TC161)</name>
    <dbReference type="NCBI Taxonomy" id="1328760"/>
    <lineage>
        <taxon>Eukaryota</taxon>
        <taxon>Fungi</taxon>
        <taxon>Dikarya</taxon>
        <taxon>Ascomycota</taxon>
        <taxon>Pezizomycotina</taxon>
        <taxon>Xylonomycetes</taxon>
        <taxon>Xylonales</taxon>
        <taxon>Xylonaceae</taxon>
        <taxon>Xylona</taxon>
    </lineage>
</organism>
<dbReference type="CDD" id="cd12383">
    <property type="entry name" value="RRM_RBM42"/>
    <property type="match status" value="1"/>
</dbReference>
<feature type="compositionally biased region" description="Pro residues" evidence="3">
    <location>
        <begin position="21"/>
        <end position="37"/>
    </location>
</feature>
<feature type="region of interest" description="Disordered" evidence="3">
    <location>
        <begin position="135"/>
        <end position="161"/>
    </location>
</feature>
<dbReference type="InParanoid" id="A0A165I547"/>
<keyword evidence="1 2" id="KW-0694">RNA-binding</keyword>
<dbReference type="PANTHER" id="PTHR47640">
    <property type="entry name" value="TRNA SELENOCYSTEINE 1-ASSOCIATED PROTEIN 1-RELATED-RELATED"/>
    <property type="match status" value="1"/>
</dbReference>
<dbReference type="EMBL" id="KV407456">
    <property type="protein sequence ID" value="KZF24399.1"/>
    <property type="molecule type" value="Genomic_DNA"/>
</dbReference>
<dbReference type="InterPro" id="IPR000504">
    <property type="entry name" value="RRM_dom"/>
</dbReference>
<feature type="region of interest" description="Disordered" evidence="3">
    <location>
        <begin position="181"/>
        <end position="214"/>
    </location>
</feature>
<feature type="domain" description="RRM" evidence="4">
    <location>
        <begin position="273"/>
        <end position="351"/>
    </location>
</feature>
<accession>A0A165I547</accession>
<keyword evidence="6" id="KW-1185">Reference proteome</keyword>
<dbReference type="PROSITE" id="PS50102">
    <property type="entry name" value="RRM"/>
    <property type="match status" value="1"/>
</dbReference>
<name>A0A165I547_XYLHT</name>
<feature type="region of interest" description="Disordered" evidence="3">
    <location>
        <begin position="1"/>
        <end position="106"/>
    </location>
</feature>
<dbReference type="GeneID" id="28897272"/>
<sequence>MSYPPPPGLKSAQQSISASSTPPPHASLPPRPPPPAAPLSNFKPAFSSTPSFLSGATGSRPGTNGAATPVGTFTGFRPRTIANNQSWRSYSPTVSAPPTPVASTVSTTPASGYATAGYPTNSYAQVQTPYYQTPQDAHAHATPPQIQNPFPAPGRGNGNARYHESGADPEMEAQIAQWQSAYTTREAEPPGSKSGVRGTTRFGEGSAANTGGQVFRIDSGTAINTDATTATTPDSAAAPVALGPDGKQKTVVRSGGGQVWQDSSLLEWDPAHFRFFVGNLAGEVTDDSLLKAFSKYPSVQKARVVRDKRTTKSKGFGFVSFSDGDEYFRAAREMQGKYVGSHPILLRRSTTEIRPTAPGSNKGGKHGKGGQDNKQNGSGAKTGAGIQKKQSKTKGGLRIIG</sequence>
<dbReference type="InterPro" id="IPR035979">
    <property type="entry name" value="RBD_domain_sf"/>
</dbReference>
<feature type="compositionally biased region" description="Polar residues" evidence="3">
    <location>
        <begin position="46"/>
        <end position="66"/>
    </location>
</feature>
<dbReference type="InterPro" id="IPR050825">
    <property type="entry name" value="RBM42_RBP45_47-like"/>
</dbReference>
<dbReference type="SMART" id="SM00360">
    <property type="entry name" value="RRM"/>
    <property type="match status" value="1"/>
</dbReference>
<protein>
    <submittedName>
        <fullName evidence="5">RNA-binding domain-containing protein</fullName>
    </submittedName>
</protein>
<dbReference type="STRING" id="1328760.A0A165I547"/>
<evidence type="ECO:0000259" key="4">
    <source>
        <dbReference type="PROSITE" id="PS50102"/>
    </source>
</evidence>
<evidence type="ECO:0000313" key="5">
    <source>
        <dbReference type="EMBL" id="KZF24399.1"/>
    </source>
</evidence>
<reference evidence="5 6" key="1">
    <citation type="journal article" date="2016" name="Fungal Biol.">
        <title>The genome of Xylona heveae provides a window into fungal endophytism.</title>
        <authorList>
            <person name="Gazis R."/>
            <person name="Kuo A."/>
            <person name="Riley R."/>
            <person name="LaButti K."/>
            <person name="Lipzen A."/>
            <person name="Lin J."/>
            <person name="Amirebrahimi M."/>
            <person name="Hesse C.N."/>
            <person name="Spatafora J.W."/>
            <person name="Henrissat B."/>
            <person name="Hainaut M."/>
            <person name="Grigoriev I.V."/>
            <person name="Hibbett D.S."/>
        </authorList>
    </citation>
    <scope>NUCLEOTIDE SEQUENCE [LARGE SCALE GENOMIC DNA]</scope>
    <source>
        <strain evidence="5 6">TC161</strain>
    </source>
</reference>
<dbReference type="InterPro" id="IPR012677">
    <property type="entry name" value="Nucleotide-bd_a/b_plait_sf"/>
</dbReference>
<feature type="region of interest" description="Disordered" evidence="3">
    <location>
        <begin position="345"/>
        <end position="401"/>
    </location>
</feature>
<dbReference type="RefSeq" id="XP_018189954.1">
    <property type="nucleotide sequence ID" value="XM_018332135.1"/>
</dbReference>
<feature type="compositionally biased region" description="Polar residues" evidence="3">
    <location>
        <begin position="81"/>
        <end position="90"/>
    </location>
</feature>
<evidence type="ECO:0000256" key="2">
    <source>
        <dbReference type="PROSITE-ProRule" id="PRU00176"/>
    </source>
</evidence>
<gene>
    <name evidence="5" type="ORF">L228DRAFT_245327</name>
</gene>
<dbReference type="OrthoDB" id="1749473at2759"/>
<evidence type="ECO:0000313" key="6">
    <source>
        <dbReference type="Proteomes" id="UP000076632"/>
    </source>
</evidence>
<dbReference type="SUPFAM" id="SSF54928">
    <property type="entry name" value="RNA-binding domain, RBD"/>
    <property type="match status" value="1"/>
</dbReference>
<dbReference type="Pfam" id="PF00076">
    <property type="entry name" value="RRM_1"/>
    <property type="match status" value="1"/>
</dbReference>
<dbReference type="OMA" id="FTAFQPR"/>
<dbReference type="AlphaFoldDB" id="A0A165I547"/>
<evidence type="ECO:0000256" key="1">
    <source>
        <dbReference type="ARBA" id="ARBA00022884"/>
    </source>
</evidence>